<feature type="transmembrane region" description="Helical" evidence="5">
    <location>
        <begin position="56"/>
        <end position="79"/>
    </location>
</feature>
<dbReference type="OrthoDB" id="3358017at2759"/>
<evidence type="ECO:0000256" key="4">
    <source>
        <dbReference type="ARBA" id="ARBA00023136"/>
    </source>
</evidence>
<protein>
    <submittedName>
        <fullName evidence="6">RTA1-domain-containing protein</fullName>
    </submittedName>
</protein>
<dbReference type="InterPro" id="IPR007568">
    <property type="entry name" value="RTA1"/>
</dbReference>
<organism evidence="6 7">
    <name type="scientific">Rhizoclosmatium globosum</name>
    <dbReference type="NCBI Taxonomy" id="329046"/>
    <lineage>
        <taxon>Eukaryota</taxon>
        <taxon>Fungi</taxon>
        <taxon>Fungi incertae sedis</taxon>
        <taxon>Chytridiomycota</taxon>
        <taxon>Chytridiomycota incertae sedis</taxon>
        <taxon>Chytridiomycetes</taxon>
        <taxon>Chytridiales</taxon>
        <taxon>Chytriomycetaceae</taxon>
        <taxon>Rhizoclosmatium</taxon>
    </lineage>
</organism>
<dbReference type="Proteomes" id="UP000193642">
    <property type="component" value="Unassembled WGS sequence"/>
</dbReference>
<evidence type="ECO:0000256" key="1">
    <source>
        <dbReference type="ARBA" id="ARBA00004141"/>
    </source>
</evidence>
<feature type="transmembrane region" description="Helical" evidence="5">
    <location>
        <begin position="167"/>
        <end position="190"/>
    </location>
</feature>
<feature type="transmembrane region" description="Helical" evidence="5">
    <location>
        <begin position="211"/>
        <end position="231"/>
    </location>
</feature>
<reference evidence="6 7" key="1">
    <citation type="submission" date="2016-07" db="EMBL/GenBank/DDBJ databases">
        <title>Pervasive Adenine N6-methylation of Active Genes in Fungi.</title>
        <authorList>
            <consortium name="DOE Joint Genome Institute"/>
            <person name="Mondo S.J."/>
            <person name="Dannebaum R.O."/>
            <person name="Kuo R.C."/>
            <person name="Labutti K."/>
            <person name="Haridas S."/>
            <person name="Kuo A."/>
            <person name="Salamov A."/>
            <person name="Ahrendt S.R."/>
            <person name="Lipzen A."/>
            <person name="Sullivan W."/>
            <person name="Andreopoulos W.B."/>
            <person name="Clum A."/>
            <person name="Lindquist E."/>
            <person name="Daum C."/>
            <person name="Ramamoorthy G.K."/>
            <person name="Gryganskyi A."/>
            <person name="Culley D."/>
            <person name="Magnuson J.K."/>
            <person name="James T.Y."/>
            <person name="O'Malley M.A."/>
            <person name="Stajich J.E."/>
            <person name="Spatafora J.W."/>
            <person name="Visel A."/>
            <person name="Grigoriev I.V."/>
        </authorList>
    </citation>
    <scope>NUCLEOTIDE SEQUENCE [LARGE SCALE GENOMIC DNA]</scope>
    <source>
        <strain evidence="6 7">JEL800</strain>
    </source>
</reference>
<feature type="transmembrane region" description="Helical" evidence="5">
    <location>
        <begin position="251"/>
        <end position="269"/>
    </location>
</feature>
<evidence type="ECO:0000313" key="6">
    <source>
        <dbReference type="EMBL" id="ORY31531.1"/>
    </source>
</evidence>
<evidence type="ECO:0000256" key="5">
    <source>
        <dbReference type="SAM" id="Phobius"/>
    </source>
</evidence>
<dbReference type="GO" id="GO:0016020">
    <property type="term" value="C:membrane"/>
    <property type="evidence" value="ECO:0007669"/>
    <property type="project" value="UniProtKB-SubCell"/>
</dbReference>
<feature type="transmembrane region" description="Helical" evidence="5">
    <location>
        <begin position="31"/>
        <end position="49"/>
    </location>
</feature>
<dbReference type="Pfam" id="PF04479">
    <property type="entry name" value="RTA1"/>
    <property type="match status" value="1"/>
</dbReference>
<feature type="transmembrane region" description="Helical" evidence="5">
    <location>
        <begin position="91"/>
        <end position="110"/>
    </location>
</feature>
<feature type="transmembrane region" description="Helical" evidence="5">
    <location>
        <begin position="131"/>
        <end position="155"/>
    </location>
</feature>
<sequence length="287" mass="31645">MKNRTGVDLYLPDGSPNFAYTPFGTKPMVELAYMGAALWSIILIAHVGLAVRYRTWYMAAAIVGCLLETLGYIIRIIAIQDPFTTAKYSSQQAFIILGPTLVAATQYVMLEKIIHFSYPSASPIKHYLITRIFVVSDVITFIVQCGGSAFLLLPTPTPAQIDLGTNILLAGIALQMVSFFAYLALAIVFYRRATTLEGKGDVHPSELSANWKRIFFTLMISGGAVCIRSVFRIIEFANGFSGPIATNENYMYVFDFGLMIIAMFAFVAVHPGTVLRHNASSVHVEMK</sequence>
<name>A0A1Y2B9J0_9FUNG</name>
<comment type="subcellular location">
    <subcellularLocation>
        <location evidence="1">Membrane</location>
        <topology evidence="1">Multi-pass membrane protein</topology>
    </subcellularLocation>
</comment>
<proteinExistence type="predicted"/>
<evidence type="ECO:0000256" key="2">
    <source>
        <dbReference type="ARBA" id="ARBA00022692"/>
    </source>
</evidence>
<accession>A0A1Y2B9J0</accession>
<evidence type="ECO:0000256" key="3">
    <source>
        <dbReference type="ARBA" id="ARBA00022989"/>
    </source>
</evidence>
<keyword evidence="2 5" id="KW-0812">Transmembrane</keyword>
<evidence type="ECO:0000313" key="7">
    <source>
        <dbReference type="Proteomes" id="UP000193642"/>
    </source>
</evidence>
<dbReference type="PANTHER" id="PTHR31465:SF1">
    <property type="entry name" value="PROTEIN RTA1-RELATED"/>
    <property type="match status" value="1"/>
</dbReference>
<comment type="caution">
    <text evidence="6">The sequence shown here is derived from an EMBL/GenBank/DDBJ whole genome shotgun (WGS) entry which is preliminary data.</text>
</comment>
<keyword evidence="7" id="KW-1185">Reference proteome</keyword>
<dbReference type="STRING" id="329046.A0A1Y2B9J0"/>
<keyword evidence="3 5" id="KW-1133">Transmembrane helix</keyword>
<dbReference type="EMBL" id="MCGO01000076">
    <property type="protein sequence ID" value="ORY31531.1"/>
    <property type="molecule type" value="Genomic_DNA"/>
</dbReference>
<dbReference type="AlphaFoldDB" id="A0A1Y2B9J0"/>
<keyword evidence="4 5" id="KW-0472">Membrane</keyword>
<gene>
    <name evidence="6" type="ORF">BCR33DRAFT_856898</name>
</gene>
<dbReference type="PANTHER" id="PTHR31465">
    <property type="entry name" value="PROTEIN RTA1-RELATED"/>
    <property type="match status" value="1"/>
</dbReference>